<feature type="domain" description="HTH marR-type" evidence="2">
    <location>
        <begin position="17"/>
        <end position="62"/>
    </location>
</feature>
<reference evidence="4" key="1">
    <citation type="submission" date="2016-06" db="EMBL/GenBank/DDBJ databases">
        <authorList>
            <person name="Varghese N."/>
            <person name="Submissions Spin"/>
        </authorList>
    </citation>
    <scope>NUCLEOTIDE SEQUENCE [LARGE SCALE GENOMIC DNA]</scope>
    <source>
        <strain evidence="4">DSM 45794</strain>
    </source>
</reference>
<protein>
    <submittedName>
        <fullName evidence="3">Sugar kinase of the NBD/HSP70 family, may contain an N-terminal HTH domain</fullName>
    </submittedName>
</protein>
<gene>
    <name evidence="3" type="ORF">GA0070622_2771</name>
</gene>
<dbReference type="GO" id="GO:0016301">
    <property type="term" value="F:kinase activity"/>
    <property type="evidence" value="ECO:0007669"/>
    <property type="project" value="UniProtKB-KW"/>
</dbReference>
<dbReference type="PANTHER" id="PTHR18964:SF149">
    <property type="entry name" value="BIFUNCTIONAL UDP-N-ACETYLGLUCOSAMINE 2-EPIMERASE_N-ACETYLMANNOSAMINE KINASE"/>
    <property type="match status" value="1"/>
</dbReference>
<accession>A0A1A9B9W4</accession>
<dbReference type="InterPro" id="IPR036388">
    <property type="entry name" value="WH-like_DNA-bd_sf"/>
</dbReference>
<evidence type="ECO:0000313" key="3">
    <source>
        <dbReference type="EMBL" id="SBT65764.1"/>
    </source>
</evidence>
<dbReference type="RefSeq" id="WP_091573659.1">
    <property type="nucleotide sequence ID" value="NZ_FLRH01000003.1"/>
</dbReference>
<dbReference type="Gene3D" id="1.10.10.10">
    <property type="entry name" value="Winged helix-like DNA-binding domain superfamily/Winged helix DNA-binding domain"/>
    <property type="match status" value="1"/>
</dbReference>
<keyword evidence="4" id="KW-1185">Reference proteome</keyword>
<dbReference type="GO" id="GO:0003700">
    <property type="term" value="F:DNA-binding transcription factor activity"/>
    <property type="evidence" value="ECO:0007669"/>
    <property type="project" value="InterPro"/>
</dbReference>
<dbReference type="InterPro" id="IPR000600">
    <property type="entry name" value="ROK"/>
</dbReference>
<dbReference type="OrthoDB" id="3464494at2"/>
<dbReference type="InterPro" id="IPR036390">
    <property type="entry name" value="WH_DNA-bd_sf"/>
</dbReference>
<keyword evidence="3" id="KW-0418">Kinase</keyword>
<dbReference type="Pfam" id="PF00480">
    <property type="entry name" value="ROK"/>
    <property type="match status" value="1"/>
</dbReference>
<dbReference type="SUPFAM" id="SSF53067">
    <property type="entry name" value="Actin-like ATPase domain"/>
    <property type="match status" value="1"/>
</dbReference>
<dbReference type="AlphaFoldDB" id="A0A1A9B9W4"/>
<dbReference type="SUPFAM" id="SSF46785">
    <property type="entry name" value="Winged helix' DNA-binding domain"/>
    <property type="match status" value="1"/>
</dbReference>
<dbReference type="Proteomes" id="UP000199558">
    <property type="component" value="Unassembled WGS sequence"/>
</dbReference>
<evidence type="ECO:0000259" key="2">
    <source>
        <dbReference type="Pfam" id="PF12802"/>
    </source>
</evidence>
<proteinExistence type="inferred from homology"/>
<sequence>MAATRPGSKRLLRDINRHLVLQLIAEHGPLSRTDLARRGQLTASTITHIVADFAAAGLITETAAVRASAGRQPVLVDLAPQTGHLVGIKLRDDDMTVVVADLRCSVVHALEAPVAPDAAPREAVEMISAAIEKAVREAGVPRESLLGVGVGVPGVVDAARRRIVFSHARGWRDADIGGWLESRLGVPVWIDNVVNTLAMGLNRFGAGRDAGDFLVVTVGRGIGLGAVLGGGLFRGAHGAASDFGHTTVDASPYAPHCNCGKRGCLEAVASDYGIVRAVLGHDPGLTVEDHIDAIVDRARSGDERLRELFRRAGESLGVAIANLINLFDPALVLLAGEGLRAKDLFLDRLRAAVPLHTPGHRPDELYVELLDVTDQDWARGAAAIVLHELLRSPVWTSDRPPLIHRLLPEAAATA</sequence>
<dbReference type="PANTHER" id="PTHR18964">
    <property type="entry name" value="ROK (REPRESSOR, ORF, KINASE) FAMILY"/>
    <property type="match status" value="1"/>
</dbReference>
<name>A0A1A9B9W4_9ACTN</name>
<keyword evidence="3" id="KW-0808">Transferase</keyword>
<dbReference type="InterPro" id="IPR000835">
    <property type="entry name" value="HTH_MarR-typ"/>
</dbReference>
<comment type="similarity">
    <text evidence="1">Belongs to the ROK (NagC/XylR) family.</text>
</comment>
<dbReference type="Pfam" id="PF12802">
    <property type="entry name" value="MarR_2"/>
    <property type="match status" value="1"/>
</dbReference>
<evidence type="ECO:0000313" key="4">
    <source>
        <dbReference type="Proteomes" id="UP000199558"/>
    </source>
</evidence>
<dbReference type="Gene3D" id="3.30.420.40">
    <property type="match status" value="2"/>
</dbReference>
<dbReference type="STRING" id="946078.GA0070622_2771"/>
<dbReference type="EMBL" id="FLRH01000003">
    <property type="protein sequence ID" value="SBT65764.1"/>
    <property type="molecule type" value="Genomic_DNA"/>
</dbReference>
<dbReference type="InterPro" id="IPR043129">
    <property type="entry name" value="ATPase_NBD"/>
</dbReference>
<organism evidence="3 4">
    <name type="scientific">Micromonospora sediminicola</name>
    <dbReference type="NCBI Taxonomy" id="946078"/>
    <lineage>
        <taxon>Bacteria</taxon>
        <taxon>Bacillati</taxon>
        <taxon>Actinomycetota</taxon>
        <taxon>Actinomycetes</taxon>
        <taxon>Micromonosporales</taxon>
        <taxon>Micromonosporaceae</taxon>
        <taxon>Micromonospora</taxon>
    </lineage>
</organism>
<evidence type="ECO:0000256" key="1">
    <source>
        <dbReference type="ARBA" id="ARBA00006479"/>
    </source>
</evidence>